<protein>
    <recommendedName>
        <fullName evidence="3">Cupin 2 conserved barrel domain protein</fullName>
    </recommendedName>
</protein>
<dbReference type="RefSeq" id="WP_013662992.1">
    <property type="nucleotide sequence ID" value="NC_015276.1"/>
</dbReference>
<dbReference type="Proteomes" id="UP000001062">
    <property type="component" value="Chromosome"/>
</dbReference>
<gene>
    <name evidence="1" type="ordered locus">Marme_3880</name>
</gene>
<dbReference type="InterPro" id="IPR014710">
    <property type="entry name" value="RmlC-like_jellyroll"/>
</dbReference>
<organism evidence="1 2">
    <name type="scientific">Marinomonas mediterranea (strain ATCC 700492 / JCM 21426 / NBRC 103028 / MMB-1)</name>
    <dbReference type="NCBI Taxonomy" id="717774"/>
    <lineage>
        <taxon>Bacteria</taxon>
        <taxon>Pseudomonadati</taxon>
        <taxon>Pseudomonadota</taxon>
        <taxon>Gammaproteobacteria</taxon>
        <taxon>Oceanospirillales</taxon>
        <taxon>Oceanospirillaceae</taxon>
        <taxon>Marinomonas</taxon>
    </lineage>
</organism>
<evidence type="ECO:0000313" key="1">
    <source>
        <dbReference type="EMBL" id="ADZ93090.1"/>
    </source>
</evidence>
<dbReference type="OrthoDB" id="9794443at2"/>
<evidence type="ECO:0000313" key="2">
    <source>
        <dbReference type="Proteomes" id="UP000001062"/>
    </source>
</evidence>
<accession>F2JYG1</accession>
<dbReference type="Gene3D" id="2.60.120.10">
    <property type="entry name" value="Jelly Rolls"/>
    <property type="match status" value="1"/>
</dbReference>
<reference evidence="1 2" key="1">
    <citation type="journal article" date="2012" name="Stand. Genomic Sci.">
        <title>Complete genome sequence of the melanogenic marine bacterium Marinomonas mediterranea type strain (MMB-1(T)).</title>
        <authorList>
            <person name="Lucas-Elio P."/>
            <person name="Goodwin L."/>
            <person name="Woyke T."/>
            <person name="Pitluck S."/>
            <person name="Nolan M."/>
            <person name="Kyrpides N.C."/>
            <person name="Detter J.C."/>
            <person name="Copeland A."/>
            <person name="Teshima H."/>
            <person name="Bruce D."/>
            <person name="Detter C."/>
            <person name="Tapia R."/>
            <person name="Han S."/>
            <person name="Land M.L."/>
            <person name="Ivanova N."/>
            <person name="Mikhailova N."/>
            <person name="Johnston A.W."/>
            <person name="Sanchez-Amat A."/>
        </authorList>
    </citation>
    <scope>NUCLEOTIDE SEQUENCE [LARGE SCALE GENOMIC DNA]</scope>
    <source>
        <strain evidence="2">ATCC 700492 / JCM 21426 / NBRC 103028 / MMB-1</strain>
    </source>
</reference>
<dbReference type="eggNOG" id="COG1917">
    <property type="taxonomic scope" value="Bacteria"/>
</dbReference>
<evidence type="ECO:0008006" key="3">
    <source>
        <dbReference type="Google" id="ProtNLM"/>
    </source>
</evidence>
<dbReference type="PATRIC" id="fig|717774.3.peg.3998"/>
<dbReference type="EMBL" id="CP002583">
    <property type="protein sequence ID" value="ADZ93090.1"/>
    <property type="molecule type" value="Genomic_DNA"/>
</dbReference>
<name>F2JYG1_MARM1</name>
<dbReference type="KEGG" id="mme:Marme_3880"/>
<dbReference type="InterPro" id="IPR047713">
    <property type="entry name" value="DHCW_cupin"/>
</dbReference>
<dbReference type="NCBIfam" id="NF038084">
    <property type="entry name" value="DHCW_cupin"/>
    <property type="match status" value="1"/>
</dbReference>
<keyword evidence="2" id="KW-1185">Reference proteome</keyword>
<proteinExistence type="predicted"/>
<dbReference type="InterPro" id="IPR011051">
    <property type="entry name" value="RmlC_Cupin_sf"/>
</dbReference>
<dbReference type="SUPFAM" id="SSF51182">
    <property type="entry name" value="RmlC-like cupins"/>
    <property type="match status" value="1"/>
</dbReference>
<dbReference type="HOGENOM" id="CLU_174136_0_0_6"/>
<dbReference type="STRING" id="717774.Marme_3880"/>
<dbReference type="AlphaFoldDB" id="F2JYG1"/>
<sequence length="122" mass="13856">MENVSIPFQTIDWKGVPRTEHKGETGMSYWQTIEFEGLRVRLVEYSKHYKADHWCEKGHIVYCLEGEVVNELKDGTKSILEPGMSYIVSDDLSAHRSITAEKGVKLLIIDGVFLQSNAKQVA</sequence>